<dbReference type="SMART" id="SM00834">
    <property type="entry name" value="CxxC_CXXC_SSSS"/>
    <property type="match status" value="1"/>
</dbReference>
<dbReference type="AlphaFoldDB" id="A0A2D0B6Z3"/>
<evidence type="ECO:0000313" key="3">
    <source>
        <dbReference type="EMBL" id="OWY29932.1"/>
    </source>
</evidence>
<proteinExistence type="predicted"/>
<name>A0A2D0B6Z3_9BURK</name>
<comment type="caution">
    <text evidence="3">The sequence shown here is derived from an EMBL/GenBank/DDBJ whole genome shotgun (WGS) entry which is preliminary data.</text>
</comment>
<protein>
    <recommendedName>
        <fullName evidence="2">Putative regulatory protein FmdB zinc ribbon domain-containing protein</fullName>
    </recommendedName>
</protein>
<dbReference type="Proteomes" id="UP000197596">
    <property type="component" value="Unassembled WGS sequence"/>
</dbReference>
<dbReference type="RefSeq" id="WP_088750665.1">
    <property type="nucleotide sequence ID" value="NZ_NJGU01000004.1"/>
</dbReference>
<feature type="region of interest" description="Disordered" evidence="1">
    <location>
        <begin position="59"/>
        <end position="78"/>
    </location>
</feature>
<gene>
    <name evidence="3" type="ORF">CEJ42_08775</name>
</gene>
<sequence length="98" mass="10364">MPLYDIRCSHCEGIFEKFLSMQALHGEVACPYCKQETAAAPLLTGGRVGLQVRERWRPRNGAEQLAGQGAAGPGAHAGAARSSVLHNCKGHSCSICAT</sequence>
<dbReference type="NCBIfam" id="TIGR02605">
    <property type="entry name" value="CxxC_CxxC_SSSS"/>
    <property type="match status" value="1"/>
</dbReference>
<feature type="domain" description="Putative regulatory protein FmdB zinc ribbon" evidence="2">
    <location>
        <begin position="1"/>
        <end position="44"/>
    </location>
</feature>
<dbReference type="EMBL" id="NJGU01000004">
    <property type="protein sequence ID" value="OWY29932.1"/>
    <property type="molecule type" value="Genomic_DNA"/>
</dbReference>
<organism evidence="3 4">
    <name type="scientific">Herbaspirillum robiniae</name>
    <dbReference type="NCBI Taxonomy" id="2014887"/>
    <lineage>
        <taxon>Bacteria</taxon>
        <taxon>Pseudomonadati</taxon>
        <taxon>Pseudomonadota</taxon>
        <taxon>Betaproteobacteria</taxon>
        <taxon>Burkholderiales</taxon>
        <taxon>Oxalobacteraceae</taxon>
        <taxon>Herbaspirillum</taxon>
    </lineage>
</organism>
<evidence type="ECO:0000259" key="2">
    <source>
        <dbReference type="SMART" id="SM00834"/>
    </source>
</evidence>
<accession>A0A2D0B6Z3</accession>
<evidence type="ECO:0000313" key="4">
    <source>
        <dbReference type="Proteomes" id="UP000197596"/>
    </source>
</evidence>
<reference evidence="3 4" key="1">
    <citation type="submission" date="2017-06" db="EMBL/GenBank/DDBJ databases">
        <title>Herbaspirillum phytohormonus sp. nov., isolated from the root nodule of Robinia pseudoacacia in lead-zinc mine.</title>
        <authorList>
            <person name="Fan M."/>
            <person name="Lin Y."/>
        </authorList>
    </citation>
    <scope>NUCLEOTIDE SEQUENCE [LARGE SCALE GENOMIC DNA]</scope>
    <source>
        <strain evidence="3 4">HZ10</strain>
    </source>
</reference>
<evidence type="ECO:0000256" key="1">
    <source>
        <dbReference type="SAM" id="MobiDB-lite"/>
    </source>
</evidence>
<feature type="compositionally biased region" description="Low complexity" evidence="1">
    <location>
        <begin position="61"/>
        <end position="78"/>
    </location>
</feature>
<dbReference type="InterPro" id="IPR013429">
    <property type="entry name" value="Regulatory_FmdB_Zinc_ribbon"/>
</dbReference>